<feature type="transmembrane region" description="Helical" evidence="2">
    <location>
        <begin position="429"/>
        <end position="448"/>
    </location>
</feature>
<dbReference type="InterPro" id="IPR036927">
    <property type="entry name" value="Cyt_c_oxase-like_su1_sf"/>
</dbReference>
<organism evidence="4 5">
    <name type="scientific">Thioalbus denitrificans</name>
    <dbReference type="NCBI Taxonomy" id="547122"/>
    <lineage>
        <taxon>Bacteria</taxon>
        <taxon>Pseudomonadati</taxon>
        <taxon>Pseudomonadota</taxon>
        <taxon>Gammaproteobacteria</taxon>
        <taxon>Chromatiales</taxon>
        <taxon>Ectothiorhodospiraceae</taxon>
        <taxon>Thioalbus</taxon>
    </lineage>
</organism>
<keyword evidence="2" id="KW-0472">Membrane</keyword>
<proteinExistence type="predicted"/>
<dbReference type="Proteomes" id="UP000252707">
    <property type="component" value="Unassembled WGS sequence"/>
</dbReference>
<dbReference type="EMBL" id="QPJY01000005">
    <property type="protein sequence ID" value="RCX30210.1"/>
    <property type="molecule type" value="Genomic_DNA"/>
</dbReference>
<feature type="transmembrane region" description="Helical" evidence="2">
    <location>
        <begin position="203"/>
        <end position="230"/>
    </location>
</feature>
<feature type="transmembrane region" description="Helical" evidence="2">
    <location>
        <begin position="41"/>
        <end position="60"/>
    </location>
</feature>
<sequence>MLNATAIVQNTPLFGRMFNVDRSTGLEDINAWPSLMVMTSFVWLIAAALLGILMPVAQLLGLNTNVFYTAITAHGAALAFPFTFQLMVGVSLHRAGGCLGKKASGKLPALIYYCMNIGGLLLTAAVFSGLKISYAVMYPLPIVGVQTGQWSMGLVVLGFTGIALVLTSVIFLYPLQLLRMTFFSREHEELVLSRRTIKDPGMVGMIMAALVLLITGTPLMIIAGTILLGLYGILPMSAIAWAAEPVVFQFAFYIFAHNLMEAMAIMVISAVYATLPLYLADGTRKLYSDKLANVALWILLVTSVTSFFHHFYNMFPALPSALAYHGNIMSWGTGIGAAFSIFTILATIWKHGIRAEPGLMAILMGFVIYIFDGVTAMVIANVAVNAQLHATMSVSGHTMSVLTAMALMWMGVFYHHYPVITGRRLDRTLGNRFVALYSIGAMGLLYTFQAGGAAGMPRRFADWAQGGWMGYGVAILIFGLILSTAFVVYLVNLQRAREISPLGDLAAETAT</sequence>
<feature type="transmembrane region" description="Helical" evidence="2">
    <location>
        <begin position="396"/>
        <end position="417"/>
    </location>
</feature>
<keyword evidence="2" id="KW-1133">Transmembrane helix</keyword>
<dbReference type="PROSITE" id="PS50855">
    <property type="entry name" value="COX1"/>
    <property type="match status" value="1"/>
</dbReference>
<feature type="transmembrane region" description="Helical" evidence="2">
    <location>
        <begin position="250"/>
        <end position="279"/>
    </location>
</feature>
<dbReference type="GO" id="GO:0016020">
    <property type="term" value="C:membrane"/>
    <property type="evidence" value="ECO:0007669"/>
    <property type="project" value="InterPro"/>
</dbReference>
<evidence type="ECO:0000256" key="2">
    <source>
        <dbReference type="SAM" id="Phobius"/>
    </source>
</evidence>
<dbReference type="AlphaFoldDB" id="A0A369C876"/>
<comment type="caution">
    <text evidence="4">The sequence shown here is derived from an EMBL/GenBank/DDBJ whole genome shotgun (WGS) entry which is preliminary data.</text>
</comment>
<feature type="transmembrane region" description="Helical" evidence="2">
    <location>
        <begin position="66"/>
        <end position="88"/>
    </location>
</feature>
<dbReference type="GO" id="GO:0004129">
    <property type="term" value="F:cytochrome-c oxidase activity"/>
    <property type="evidence" value="ECO:0007669"/>
    <property type="project" value="InterPro"/>
</dbReference>
<feature type="transmembrane region" description="Helical" evidence="2">
    <location>
        <begin position="291"/>
        <end position="308"/>
    </location>
</feature>
<keyword evidence="1" id="KW-0679">Respiratory chain</keyword>
<keyword evidence="1" id="KW-0813">Transport</keyword>
<feature type="domain" description="Cytochrome oxidase subunit I profile" evidence="3">
    <location>
        <begin position="35"/>
        <end position="511"/>
    </location>
</feature>
<name>A0A369C876_9GAMM</name>
<dbReference type="Gene3D" id="1.20.210.10">
    <property type="entry name" value="Cytochrome c oxidase-like, subunit I domain"/>
    <property type="match status" value="1"/>
</dbReference>
<evidence type="ECO:0000313" key="4">
    <source>
        <dbReference type="EMBL" id="RCX30210.1"/>
    </source>
</evidence>
<dbReference type="SUPFAM" id="SSF81442">
    <property type="entry name" value="Cytochrome c oxidase subunit I-like"/>
    <property type="match status" value="1"/>
</dbReference>
<evidence type="ECO:0000313" key="5">
    <source>
        <dbReference type="Proteomes" id="UP000252707"/>
    </source>
</evidence>
<dbReference type="OrthoDB" id="9803294at2"/>
<dbReference type="PANTHER" id="PTHR10422">
    <property type="entry name" value="CYTOCHROME C OXIDASE SUBUNIT 1"/>
    <property type="match status" value="1"/>
</dbReference>
<dbReference type="InterPro" id="IPR023616">
    <property type="entry name" value="Cyt_c_oxase-like_su1_dom"/>
</dbReference>
<protein>
    <submittedName>
        <fullName evidence="4">Heme/copper-type cytochrome/quinol oxidase subunit 1</fullName>
    </submittedName>
</protein>
<feature type="transmembrane region" description="Helical" evidence="2">
    <location>
        <begin position="150"/>
        <end position="175"/>
    </location>
</feature>
<dbReference type="PRINTS" id="PR01165">
    <property type="entry name" value="CYCOXIDASEI"/>
</dbReference>
<reference evidence="4 5" key="1">
    <citation type="submission" date="2018-07" db="EMBL/GenBank/DDBJ databases">
        <title>Genomic Encyclopedia of Type Strains, Phase IV (KMG-IV): sequencing the most valuable type-strain genomes for metagenomic binning, comparative biology and taxonomic classification.</title>
        <authorList>
            <person name="Goeker M."/>
        </authorList>
    </citation>
    <scope>NUCLEOTIDE SEQUENCE [LARGE SCALE GENOMIC DNA]</scope>
    <source>
        <strain evidence="4 5">DSM 26407</strain>
    </source>
</reference>
<dbReference type="InterPro" id="IPR000883">
    <property type="entry name" value="Cyt_C_Oxase_1"/>
</dbReference>
<keyword evidence="1" id="KW-0249">Electron transport</keyword>
<dbReference type="GO" id="GO:0020037">
    <property type="term" value="F:heme binding"/>
    <property type="evidence" value="ECO:0007669"/>
    <property type="project" value="InterPro"/>
</dbReference>
<keyword evidence="5" id="KW-1185">Reference proteome</keyword>
<feature type="transmembrane region" description="Helical" evidence="2">
    <location>
        <begin position="328"/>
        <end position="349"/>
    </location>
</feature>
<feature type="transmembrane region" description="Helical" evidence="2">
    <location>
        <begin position="468"/>
        <end position="491"/>
    </location>
</feature>
<keyword evidence="2" id="KW-0812">Transmembrane</keyword>
<feature type="transmembrane region" description="Helical" evidence="2">
    <location>
        <begin position="361"/>
        <end position="384"/>
    </location>
</feature>
<evidence type="ECO:0000256" key="1">
    <source>
        <dbReference type="ARBA" id="ARBA00022660"/>
    </source>
</evidence>
<dbReference type="Pfam" id="PF00115">
    <property type="entry name" value="COX1"/>
    <property type="match status" value="1"/>
</dbReference>
<feature type="transmembrane region" description="Helical" evidence="2">
    <location>
        <begin position="109"/>
        <end position="130"/>
    </location>
</feature>
<gene>
    <name evidence="4" type="ORF">DFQ59_10542</name>
</gene>
<accession>A0A369C876</accession>
<dbReference type="GO" id="GO:0009060">
    <property type="term" value="P:aerobic respiration"/>
    <property type="evidence" value="ECO:0007669"/>
    <property type="project" value="InterPro"/>
</dbReference>
<evidence type="ECO:0000259" key="3">
    <source>
        <dbReference type="PROSITE" id="PS50855"/>
    </source>
</evidence>